<evidence type="ECO:0000256" key="1">
    <source>
        <dbReference type="SAM" id="MobiDB-lite"/>
    </source>
</evidence>
<feature type="compositionally biased region" description="Low complexity" evidence="1">
    <location>
        <begin position="90"/>
        <end position="101"/>
    </location>
</feature>
<accession>A0ABR4CAS2</accession>
<name>A0ABR4CAS2_9HELO</name>
<evidence type="ECO:0000313" key="2">
    <source>
        <dbReference type="EMBL" id="KAL2067042.1"/>
    </source>
</evidence>
<feature type="region of interest" description="Disordered" evidence="1">
    <location>
        <begin position="90"/>
        <end position="119"/>
    </location>
</feature>
<keyword evidence="3" id="KW-1185">Reference proteome</keyword>
<dbReference type="EMBL" id="JAZHXI010000010">
    <property type="protein sequence ID" value="KAL2067042.1"/>
    <property type="molecule type" value="Genomic_DNA"/>
</dbReference>
<reference evidence="2 3" key="1">
    <citation type="journal article" date="2024" name="Commun. Biol.">
        <title>Comparative genomic analysis of thermophilic fungi reveals convergent evolutionary adaptations and gene losses.</title>
        <authorList>
            <person name="Steindorff A.S."/>
            <person name="Aguilar-Pontes M.V."/>
            <person name="Robinson A.J."/>
            <person name="Andreopoulos B."/>
            <person name="LaButti K."/>
            <person name="Kuo A."/>
            <person name="Mondo S."/>
            <person name="Riley R."/>
            <person name="Otillar R."/>
            <person name="Haridas S."/>
            <person name="Lipzen A."/>
            <person name="Grimwood J."/>
            <person name="Schmutz J."/>
            <person name="Clum A."/>
            <person name="Reid I.D."/>
            <person name="Moisan M.C."/>
            <person name="Butler G."/>
            <person name="Nguyen T.T.M."/>
            <person name="Dewar K."/>
            <person name="Conant G."/>
            <person name="Drula E."/>
            <person name="Henrissat B."/>
            <person name="Hansel C."/>
            <person name="Singer S."/>
            <person name="Hutchinson M.I."/>
            <person name="de Vries R.P."/>
            <person name="Natvig D.O."/>
            <person name="Powell A.J."/>
            <person name="Tsang A."/>
            <person name="Grigoriev I.V."/>
        </authorList>
    </citation>
    <scope>NUCLEOTIDE SEQUENCE [LARGE SCALE GENOMIC DNA]</scope>
    <source>
        <strain evidence="2 3">CBS 494.80</strain>
    </source>
</reference>
<organism evidence="2 3">
    <name type="scientific">Oculimacula yallundae</name>
    <dbReference type="NCBI Taxonomy" id="86028"/>
    <lineage>
        <taxon>Eukaryota</taxon>
        <taxon>Fungi</taxon>
        <taxon>Dikarya</taxon>
        <taxon>Ascomycota</taxon>
        <taxon>Pezizomycotina</taxon>
        <taxon>Leotiomycetes</taxon>
        <taxon>Helotiales</taxon>
        <taxon>Ploettnerulaceae</taxon>
        <taxon>Oculimacula</taxon>
    </lineage>
</organism>
<comment type="caution">
    <text evidence="2">The sequence shown here is derived from an EMBL/GenBank/DDBJ whole genome shotgun (WGS) entry which is preliminary data.</text>
</comment>
<sequence length="150" mass="17170">MTLFYYFPDRQLHQQLLSSPALMRIWRSPRHHLPSFTWVFLQLFRFSENKIIWGVNWALHAHGLLSSPCHSCLLVCSYFCIATSHAGFPSSSSFLSTPSASRQIPEKRKSRHSTTSLSGQTKIHGVGSFVSYPAYNLCFFRTGSGIWIWV</sequence>
<gene>
    <name evidence="2" type="ORF">VTL71DRAFT_1466</name>
</gene>
<dbReference type="Proteomes" id="UP001595075">
    <property type="component" value="Unassembled WGS sequence"/>
</dbReference>
<evidence type="ECO:0000313" key="3">
    <source>
        <dbReference type="Proteomes" id="UP001595075"/>
    </source>
</evidence>
<protein>
    <submittedName>
        <fullName evidence="2">Uncharacterized protein</fullName>
    </submittedName>
</protein>
<proteinExistence type="predicted"/>